<evidence type="ECO:0000256" key="1">
    <source>
        <dbReference type="ARBA" id="ARBA00022741"/>
    </source>
</evidence>
<dbReference type="InterPro" id="IPR020635">
    <property type="entry name" value="Tyr_kinase_cat_dom"/>
</dbReference>
<dbReference type="Pfam" id="PF07714">
    <property type="entry name" value="PK_Tyr_Ser-Thr"/>
    <property type="match status" value="1"/>
</dbReference>
<evidence type="ECO:0000256" key="4">
    <source>
        <dbReference type="SAM" id="Phobius"/>
    </source>
</evidence>
<comment type="caution">
    <text evidence="7">The sequence shown here is derived from an EMBL/GenBank/DDBJ whole genome shotgun (WGS) entry which is preliminary data.</text>
</comment>
<proteinExistence type="predicted"/>
<evidence type="ECO:0000313" key="8">
    <source>
        <dbReference type="Proteomes" id="UP000298416"/>
    </source>
</evidence>
<reference evidence="7" key="2">
    <citation type="submission" date="2020-08" db="EMBL/GenBank/DDBJ databases">
        <title>Plant Genome Project.</title>
        <authorList>
            <person name="Zhang R.-G."/>
        </authorList>
    </citation>
    <scope>NUCLEOTIDE SEQUENCE</scope>
    <source>
        <strain evidence="7">Huo1</strain>
        <tissue evidence="7">Leaf</tissue>
    </source>
</reference>
<feature type="chain" id="PRO_5036481332" description="Protein kinase domain-containing protein" evidence="5">
    <location>
        <begin position="21"/>
        <end position="475"/>
    </location>
</feature>
<evidence type="ECO:0000256" key="5">
    <source>
        <dbReference type="SAM" id="SignalP"/>
    </source>
</evidence>
<keyword evidence="8" id="KW-1185">Reference proteome</keyword>
<reference evidence="7" key="1">
    <citation type="submission" date="2018-01" db="EMBL/GenBank/DDBJ databases">
        <authorList>
            <person name="Mao J.F."/>
        </authorList>
    </citation>
    <scope>NUCLEOTIDE SEQUENCE</scope>
    <source>
        <strain evidence="7">Huo1</strain>
        <tissue evidence="7">Leaf</tissue>
    </source>
</reference>
<evidence type="ECO:0000256" key="3">
    <source>
        <dbReference type="PROSITE-ProRule" id="PRU10141"/>
    </source>
</evidence>
<dbReference type="PROSITE" id="PS50011">
    <property type="entry name" value="PROTEIN_KINASE_DOM"/>
    <property type="match status" value="1"/>
</dbReference>
<dbReference type="SMART" id="SM00219">
    <property type="entry name" value="TyrKc"/>
    <property type="match status" value="1"/>
</dbReference>
<dbReference type="SUPFAM" id="SSF56112">
    <property type="entry name" value="Protein kinase-like (PK-like)"/>
    <property type="match status" value="1"/>
</dbReference>
<accession>A0A8X8XCG1</accession>
<keyword evidence="4" id="KW-0812">Transmembrane</keyword>
<name>A0A8X8XCG1_SALSN</name>
<dbReference type="Proteomes" id="UP000298416">
    <property type="component" value="Unassembled WGS sequence"/>
</dbReference>
<feature type="signal peptide" evidence="5">
    <location>
        <begin position="1"/>
        <end position="20"/>
    </location>
</feature>
<feature type="transmembrane region" description="Helical" evidence="4">
    <location>
        <begin position="243"/>
        <end position="264"/>
    </location>
</feature>
<dbReference type="PANTHER" id="PTHR46008:SF2">
    <property type="entry name" value="LEAF RUST 10 DISEASE-RESISTANCE LOCUS RECEPTOR-LIKE PROTEIN KINASE-LIKE 1.4"/>
    <property type="match status" value="1"/>
</dbReference>
<dbReference type="Gene3D" id="3.30.200.20">
    <property type="entry name" value="Phosphorylase Kinase, domain 1"/>
    <property type="match status" value="1"/>
</dbReference>
<sequence>MAVFPLLLFLLPFHLHLFKAADSTCPQSFECGNYNLTFPFTKANDPGCGLITVVGCGSNPPYPMIHFGGGNLGFSILKYNLSEPNKMSILDYQLDAQLKNRSCFAFMNQSMLRSPSISLSFSPNITLFPCFNESSAKSIFEEDNDNYRKIDCLNTVYYKIPGSNDSPPEQTVAPDGCSLVQLPMSTNSSRNLDDLFSMIAANFTLEWNVSDECLSCFHVGGQCLTANNSRFYCKRSGNQLKTILLATLIPGFALLVACIIFIIWQRKKKMSEAYLLSRNLSYDPSSKLNIEDGSFSFDIPIFSYTELVEAADNFDPSKELGDGGFGTVYYGKLRDGREVAIKRLYENNYRREEQFLNEIKILTNLRHPNLVSLYGCTSPTGYNSDAEVTRMTTSVAELAFQCLQLDKDMRPSMEEVVAFLHDIQSGRDCDIKGKIPPSPEMDDVVLLKSGIYQQSPTAVTDTWISSDSTTASSVC</sequence>
<evidence type="ECO:0000313" key="7">
    <source>
        <dbReference type="EMBL" id="KAG6410362.1"/>
    </source>
</evidence>
<feature type="binding site" evidence="3">
    <location>
        <position position="342"/>
    </location>
    <ligand>
        <name>ATP</name>
        <dbReference type="ChEBI" id="CHEBI:30616"/>
    </ligand>
</feature>
<organism evidence="7">
    <name type="scientific">Salvia splendens</name>
    <name type="common">Scarlet sage</name>
    <dbReference type="NCBI Taxonomy" id="180675"/>
    <lineage>
        <taxon>Eukaryota</taxon>
        <taxon>Viridiplantae</taxon>
        <taxon>Streptophyta</taxon>
        <taxon>Embryophyta</taxon>
        <taxon>Tracheophyta</taxon>
        <taxon>Spermatophyta</taxon>
        <taxon>Magnoliopsida</taxon>
        <taxon>eudicotyledons</taxon>
        <taxon>Gunneridae</taxon>
        <taxon>Pentapetalae</taxon>
        <taxon>asterids</taxon>
        <taxon>lamiids</taxon>
        <taxon>Lamiales</taxon>
        <taxon>Lamiaceae</taxon>
        <taxon>Nepetoideae</taxon>
        <taxon>Mentheae</taxon>
        <taxon>Salviinae</taxon>
        <taxon>Salvia</taxon>
        <taxon>Salvia subgen. Calosphace</taxon>
        <taxon>core Calosphace</taxon>
    </lineage>
</organism>
<keyword evidence="4" id="KW-0472">Membrane</keyword>
<dbReference type="InterPro" id="IPR001245">
    <property type="entry name" value="Ser-Thr/Tyr_kinase_cat_dom"/>
</dbReference>
<keyword evidence="1 3" id="KW-0547">Nucleotide-binding</keyword>
<dbReference type="EMBL" id="PNBA02000010">
    <property type="protein sequence ID" value="KAG6410362.1"/>
    <property type="molecule type" value="Genomic_DNA"/>
</dbReference>
<dbReference type="AlphaFoldDB" id="A0A8X8XCG1"/>
<dbReference type="GO" id="GO:0005524">
    <property type="term" value="F:ATP binding"/>
    <property type="evidence" value="ECO:0007669"/>
    <property type="project" value="UniProtKB-UniRule"/>
</dbReference>
<dbReference type="InterPro" id="IPR011009">
    <property type="entry name" value="Kinase-like_dom_sf"/>
</dbReference>
<keyword evidence="2 3" id="KW-0067">ATP-binding</keyword>
<dbReference type="InterPro" id="IPR000719">
    <property type="entry name" value="Prot_kinase_dom"/>
</dbReference>
<evidence type="ECO:0000256" key="2">
    <source>
        <dbReference type="ARBA" id="ARBA00022840"/>
    </source>
</evidence>
<protein>
    <recommendedName>
        <fullName evidence="6">Protein kinase domain-containing protein</fullName>
    </recommendedName>
</protein>
<dbReference type="PROSITE" id="PS00107">
    <property type="entry name" value="PROTEIN_KINASE_ATP"/>
    <property type="match status" value="1"/>
</dbReference>
<dbReference type="PANTHER" id="PTHR46008">
    <property type="entry name" value="LEAF RUST 10 DISEASE-RESISTANCE LOCUS RECEPTOR-LIKE PROTEIN KINASE-LIKE 1.4"/>
    <property type="match status" value="1"/>
</dbReference>
<keyword evidence="5" id="KW-0732">Signal</keyword>
<evidence type="ECO:0000259" key="6">
    <source>
        <dbReference type="PROSITE" id="PS50011"/>
    </source>
</evidence>
<keyword evidence="4" id="KW-1133">Transmembrane helix</keyword>
<dbReference type="GO" id="GO:0004713">
    <property type="term" value="F:protein tyrosine kinase activity"/>
    <property type="evidence" value="ECO:0007669"/>
    <property type="project" value="InterPro"/>
</dbReference>
<dbReference type="InterPro" id="IPR017441">
    <property type="entry name" value="Protein_kinase_ATP_BS"/>
</dbReference>
<feature type="domain" description="Protein kinase" evidence="6">
    <location>
        <begin position="314"/>
        <end position="475"/>
    </location>
</feature>
<gene>
    <name evidence="7" type="ORF">SASPL_128420</name>
</gene>